<evidence type="ECO:0000313" key="2">
    <source>
        <dbReference type="Proteomes" id="UP000448292"/>
    </source>
</evidence>
<proteinExistence type="predicted"/>
<accession>A0A7M3MKV8</accession>
<dbReference type="Proteomes" id="UP000448292">
    <property type="component" value="Unassembled WGS sequence"/>
</dbReference>
<dbReference type="EMBL" id="QMIE01000001">
    <property type="protein sequence ID" value="TVM20042.1"/>
    <property type="molecule type" value="Genomic_DNA"/>
</dbReference>
<protein>
    <submittedName>
        <fullName evidence="1">Uncharacterized protein</fullName>
    </submittedName>
</protein>
<name>A0A7M3MKV8_9BACT</name>
<evidence type="ECO:0000313" key="1">
    <source>
        <dbReference type="EMBL" id="TVM20042.1"/>
    </source>
</evidence>
<keyword evidence="2" id="KW-1185">Reference proteome</keyword>
<gene>
    <name evidence="1" type="ORF">DPQ33_00435</name>
</gene>
<dbReference type="OrthoDB" id="5472089at2"/>
<sequence>MQQISVQDSAKLADQMKSIKKARLHRMVYQDPSLARKLVATEASPVYNAKGEIIQAVSSMNFGV</sequence>
<reference evidence="1 2" key="1">
    <citation type="submission" date="2018-06" db="EMBL/GenBank/DDBJ databases">
        <title>Complete genome of Desulfovibrio indonesiensis P37SLT.</title>
        <authorList>
            <person name="Crispim J.S."/>
            <person name="Vidigal P.M.P."/>
            <person name="Silva L.C.F."/>
            <person name="Laguardia C.N."/>
            <person name="Araujo L.C."/>
            <person name="Dias R.S."/>
            <person name="Sousa M.P."/>
            <person name="Paula S.O."/>
            <person name="Silva C."/>
        </authorList>
    </citation>
    <scope>NUCLEOTIDE SEQUENCE [LARGE SCALE GENOMIC DNA]</scope>
    <source>
        <strain evidence="1 2">P37SLT</strain>
    </source>
</reference>
<dbReference type="AlphaFoldDB" id="A0A7M3MKV8"/>
<organism evidence="1 2">
    <name type="scientific">Oceanidesulfovibrio indonesiensis</name>
    <dbReference type="NCBI Taxonomy" id="54767"/>
    <lineage>
        <taxon>Bacteria</taxon>
        <taxon>Pseudomonadati</taxon>
        <taxon>Thermodesulfobacteriota</taxon>
        <taxon>Desulfovibrionia</taxon>
        <taxon>Desulfovibrionales</taxon>
        <taxon>Desulfovibrionaceae</taxon>
        <taxon>Oceanidesulfovibrio</taxon>
    </lineage>
</organism>
<comment type="caution">
    <text evidence="1">The sequence shown here is derived from an EMBL/GenBank/DDBJ whole genome shotgun (WGS) entry which is preliminary data.</text>
</comment>